<sequence>MKKIQSFIIGILLFVAVVGFVPGRVSAEINHGVLGLYGCMPDEIAATLLESGAFSISGSYVILCVEGYKAVYKDLP</sequence>
<dbReference type="STRING" id="1802056.A2954_00900"/>
<dbReference type="Proteomes" id="UP000177698">
    <property type="component" value="Unassembled WGS sequence"/>
</dbReference>
<name>A0A1F7IGA2_9BACT</name>
<dbReference type="AlphaFoldDB" id="A0A1F7IGA2"/>
<comment type="caution">
    <text evidence="1">The sequence shown here is derived from an EMBL/GenBank/DDBJ whole genome shotgun (WGS) entry which is preliminary data.</text>
</comment>
<organism evidence="1 2">
    <name type="scientific">Candidatus Roizmanbacteria bacterium RIFCSPLOWO2_01_FULL_37_12</name>
    <dbReference type="NCBI Taxonomy" id="1802056"/>
    <lineage>
        <taxon>Bacteria</taxon>
        <taxon>Candidatus Roizmaniibacteriota</taxon>
    </lineage>
</organism>
<accession>A0A1F7IGA2</accession>
<reference evidence="1 2" key="1">
    <citation type="journal article" date="2016" name="Nat. Commun.">
        <title>Thousands of microbial genomes shed light on interconnected biogeochemical processes in an aquifer system.</title>
        <authorList>
            <person name="Anantharaman K."/>
            <person name="Brown C.T."/>
            <person name="Hug L.A."/>
            <person name="Sharon I."/>
            <person name="Castelle C.J."/>
            <person name="Probst A.J."/>
            <person name="Thomas B.C."/>
            <person name="Singh A."/>
            <person name="Wilkins M.J."/>
            <person name="Karaoz U."/>
            <person name="Brodie E.L."/>
            <person name="Williams K.H."/>
            <person name="Hubbard S.S."/>
            <person name="Banfield J.F."/>
        </authorList>
    </citation>
    <scope>NUCLEOTIDE SEQUENCE [LARGE SCALE GENOMIC DNA]</scope>
</reference>
<evidence type="ECO:0000313" key="2">
    <source>
        <dbReference type="Proteomes" id="UP000177698"/>
    </source>
</evidence>
<gene>
    <name evidence="1" type="ORF">A2954_00900</name>
</gene>
<proteinExistence type="predicted"/>
<evidence type="ECO:0000313" key="1">
    <source>
        <dbReference type="EMBL" id="OGK42386.1"/>
    </source>
</evidence>
<protein>
    <submittedName>
        <fullName evidence="1">Uncharacterized protein</fullName>
    </submittedName>
</protein>
<dbReference type="EMBL" id="MGAG01000002">
    <property type="protein sequence ID" value="OGK42386.1"/>
    <property type="molecule type" value="Genomic_DNA"/>
</dbReference>